<reference evidence="3" key="1">
    <citation type="submission" date="2016-08" db="EMBL/GenBank/DDBJ databases">
        <authorList>
            <person name="Varghese N."/>
            <person name="Submissions Spin"/>
        </authorList>
    </citation>
    <scope>NUCLEOTIDE SEQUENCE [LARGE SCALE GENOMIC DNA]</scope>
    <source>
        <strain evidence="3">HAMBI 2975</strain>
    </source>
</reference>
<name>A0A1C3VGR6_9HYPH</name>
<dbReference type="RefSeq" id="WP_092711916.1">
    <property type="nucleotide sequence ID" value="NZ_FMAG01000003.1"/>
</dbReference>
<dbReference type="OrthoDB" id="9990348at2"/>
<evidence type="ECO:0000313" key="2">
    <source>
        <dbReference type="EMBL" id="SCB26983.1"/>
    </source>
</evidence>
<evidence type="ECO:0000256" key="1">
    <source>
        <dbReference type="SAM" id="Phobius"/>
    </source>
</evidence>
<dbReference type="AlphaFoldDB" id="A0A1C3VGR6"/>
<gene>
    <name evidence="2" type="ORF">GA0061103_3748</name>
</gene>
<dbReference type="EMBL" id="FMAG01000003">
    <property type="protein sequence ID" value="SCB26983.1"/>
    <property type="molecule type" value="Genomic_DNA"/>
</dbReference>
<keyword evidence="1" id="KW-1133">Transmembrane helix</keyword>
<feature type="transmembrane region" description="Helical" evidence="1">
    <location>
        <begin position="101"/>
        <end position="125"/>
    </location>
</feature>
<accession>A0A1C3VGR6</accession>
<dbReference type="Proteomes" id="UP000199101">
    <property type="component" value="Unassembled WGS sequence"/>
</dbReference>
<evidence type="ECO:0000313" key="3">
    <source>
        <dbReference type="Proteomes" id="UP000199101"/>
    </source>
</evidence>
<feature type="transmembrane region" description="Helical" evidence="1">
    <location>
        <begin position="52"/>
        <end position="76"/>
    </location>
</feature>
<sequence length="128" mass="14199">MKLPSDPTGKGAAAYLGVIYLIAYLPVAGIVWMATGLNIGDRQVECSANPWAYTVVLLSITAIALLLHMVVGYYYFQSIGEGPYGPLQKPRSRKKPKRTRLLPYISNAVLFPMMLFPGVFFLLLFRCP</sequence>
<proteinExistence type="predicted"/>
<organism evidence="2 3">
    <name type="scientific">Rhizobium multihospitium</name>
    <dbReference type="NCBI Taxonomy" id="410764"/>
    <lineage>
        <taxon>Bacteria</taxon>
        <taxon>Pseudomonadati</taxon>
        <taxon>Pseudomonadota</taxon>
        <taxon>Alphaproteobacteria</taxon>
        <taxon>Hyphomicrobiales</taxon>
        <taxon>Rhizobiaceae</taxon>
        <taxon>Rhizobium/Agrobacterium group</taxon>
        <taxon>Rhizobium</taxon>
    </lineage>
</organism>
<feature type="transmembrane region" description="Helical" evidence="1">
    <location>
        <begin position="12"/>
        <end position="32"/>
    </location>
</feature>
<keyword evidence="1" id="KW-0472">Membrane</keyword>
<keyword evidence="1" id="KW-0812">Transmembrane</keyword>
<protein>
    <submittedName>
        <fullName evidence="2">Uncharacterized protein</fullName>
    </submittedName>
</protein>
<keyword evidence="3" id="KW-1185">Reference proteome</keyword>